<evidence type="ECO:0000256" key="3">
    <source>
        <dbReference type="ARBA" id="ARBA00023163"/>
    </source>
</evidence>
<dbReference type="InterPro" id="IPR036388">
    <property type="entry name" value="WH-like_DNA-bd_sf"/>
</dbReference>
<evidence type="ECO:0000256" key="1">
    <source>
        <dbReference type="ARBA" id="ARBA00023015"/>
    </source>
</evidence>
<dbReference type="SUPFAM" id="SSF46785">
    <property type="entry name" value="Winged helix' DNA-binding domain"/>
    <property type="match status" value="1"/>
</dbReference>
<dbReference type="OrthoDB" id="9807069at2"/>
<dbReference type="InterPro" id="IPR002577">
    <property type="entry name" value="HTH_HxlR"/>
</dbReference>
<dbReference type="PANTHER" id="PTHR33204">
    <property type="entry name" value="TRANSCRIPTIONAL REGULATOR, MARR FAMILY"/>
    <property type="match status" value="1"/>
</dbReference>
<keyword evidence="2" id="KW-0238">DNA-binding</keyword>
<gene>
    <name evidence="5" type="ORF">ACH50_19365</name>
</gene>
<dbReference type="PROSITE" id="PS51118">
    <property type="entry name" value="HTH_HXLR"/>
    <property type="match status" value="1"/>
</dbReference>
<keyword evidence="3" id="KW-0804">Transcription</keyword>
<evidence type="ECO:0000259" key="4">
    <source>
        <dbReference type="PROSITE" id="PS51118"/>
    </source>
</evidence>
<name>A0A0J8VHG5_9ENTR</name>
<evidence type="ECO:0000256" key="2">
    <source>
        <dbReference type="ARBA" id="ARBA00023125"/>
    </source>
</evidence>
<protein>
    <recommendedName>
        <fullName evidence="4">HTH hxlR-type domain-containing protein</fullName>
    </recommendedName>
</protein>
<reference evidence="5 6" key="1">
    <citation type="submission" date="2015-06" db="EMBL/GenBank/DDBJ databases">
        <title>Genome sequencing of Cronobacter sp. strain DJ34 isolated from petroleum contaminated sludge of Duliajan Oil Fields, Assam, India.</title>
        <authorList>
            <person name="Pal S."/>
            <person name="Banerjee T.D."/>
            <person name="Roy A."/>
            <person name="Sar P."/>
            <person name="Kazy S.K."/>
        </authorList>
    </citation>
    <scope>NUCLEOTIDE SEQUENCE [LARGE SCALE GENOMIC DNA]</scope>
    <source>
        <strain evidence="5 6">DJ34</strain>
    </source>
</reference>
<dbReference type="Proteomes" id="UP000037315">
    <property type="component" value="Unassembled WGS sequence"/>
</dbReference>
<dbReference type="RefSeq" id="WP_024557955.1">
    <property type="nucleotide sequence ID" value="NZ_LFEJ01000025.1"/>
</dbReference>
<dbReference type="Pfam" id="PF01638">
    <property type="entry name" value="HxlR"/>
    <property type="match status" value="1"/>
</dbReference>
<dbReference type="EMBL" id="LFEJ01000025">
    <property type="protein sequence ID" value="KMV32893.1"/>
    <property type="molecule type" value="Genomic_DNA"/>
</dbReference>
<dbReference type="InterPro" id="IPR036390">
    <property type="entry name" value="WH_DNA-bd_sf"/>
</dbReference>
<sequence>MNYEETFVKTPCPVARACAVLGDKWALMLVRDAFDGITRFSDFQKSTLAAKNILTTRLKKLVEDGIFMTRPASDGSAYQEYILSDKGRALFPLIVCLRQWGEANLFAPGETYSVLVDNETGAPVEKMQVRNAQGEIIEAEQSRRIPMTK</sequence>
<proteinExistence type="predicted"/>
<organism evidence="5 6">
    <name type="scientific">Franconibacter pulveris</name>
    <dbReference type="NCBI Taxonomy" id="435910"/>
    <lineage>
        <taxon>Bacteria</taxon>
        <taxon>Pseudomonadati</taxon>
        <taxon>Pseudomonadota</taxon>
        <taxon>Gammaproteobacteria</taxon>
        <taxon>Enterobacterales</taxon>
        <taxon>Enterobacteriaceae</taxon>
        <taxon>Franconibacter</taxon>
    </lineage>
</organism>
<feature type="domain" description="HTH hxlR-type" evidence="4">
    <location>
        <begin position="12"/>
        <end position="109"/>
    </location>
</feature>
<accession>A0A0J8VHG5</accession>
<dbReference type="STRING" id="1121863.GCA_000621185_00979"/>
<dbReference type="AlphaFoldDB" id="A0A0J8VHG5"/>
<keyword evidence="1" id="KW-0805">Transcription regulation</keyword>
<dbReference type="PATRIC" id="fig|1656095.3.peg.1912"/>
<keyword evidence="6" id="KW-1185">Reference proteome</keyword>
<dbReference type="PANTHER" id="PTHR33204:SF18">
    <property type="entry name" value="TRANSCRIPTIONAL REGULATORY PROTEIN"/>
    <property type="match status" value="1"/>
</dbReference>
<evidence type="ECO:0000313" key="6">
    <source>
        <dbReference type="Proteomes" id="UP000037315"/>
    </source>
</evidence>
<dbReference type="GO" id="GO:0003677">
    <property type="term" value="F:DNA binding"/>
    <property type="evidence" value="ECO:0007669"/>
    <property type="project" value="UniProtKB-KW"/>
</dbReference>
<dbReference type="Gene3D" id="1.10.10.10">
    <property type="entry name" value="Winged helix-like DNA-binding domain superfamily/Winged helix DNA-binding domain"/>
    <property type="match status" value="1"/>
</dbReference>
<evidence type="ECO:0000313" key="5">
    <source>
        <dbReference type="EMBL" id="KMV32893.1"/>
    </source>
</evidence>
<comment type="caution">
    <text evidence="5">The sequence shown here is derived from an EMBL/GenBank/DDBJ whole genome shotgun (WGS) entry which is preliminary data.</text>
</comment>